<dbReference type="InterPro" id="IPR028022">
    <property type="entry name" value="DUF4600"/>
</dbReference>
<feature type="coiled-coil region" evidence="1">
    <location>
        <begin position="75"/>
        <end position="182"/>
    </location>
</feature>
<feature type="domain" description="BHLH" evidence="3">
    <location>
        <begin position="309"/>
        <end position="362"/>
    </location>
</feature>
<accession>C3XXM9</accession>
<feature type="compositionally biased region" description="Low complexity" evidence="2">
    <location>
        <begin position="723"/>
        <end position="754"/>
    </location>
</feature>
<protein>
    <recommendedName>
        <fullName evidence="3">BHLH domain-containing protein</fullName>
    </recommendedName>
</protein>
<feature type="coiled-coil region" evidence="1">
    <location>
        <begin position="917"/>
        <end position="944"/>
    </location>
</feature>
<evidence type="ECO:0000259" key="3">
    <source>
        <dbReference type="PROSITE" id="PS50888"/>
    </source>
</evidence>
<feature type="region of interest" description="Disordered" evidence="2">
    <location>
        <begin position="719"/>
        <end position="777"/>
    </location>
</feature>
<dbReference type="InterPro" id="IPR001067">
    <property type="entry name" value="Nuc_translocat"/>
</dbReference>
<dbReference type="GO" id="GO:0005737">
    <property type="term" value="C:cytoplasm"/>
    <property type="evidence" value="ECO:0007669"/>
    <property type="project" value="InterPro"/>
</dbReference>
<reference evidence="4" key="1">
    <citation type="journal article" date="2008" name="Nature">
        <title>The amphioxus genome and the evolution of the chordate karyotype.</title>
        <authorList>
            <consortium name="US DOE Joint Genome Institute (JGI-PGF)"/>
            <person name="Putnam N.H."/>
            <person name="Butts T."/>
            <person name="Ferrier D.E.K."/>
            <person name="Furlong R.F."/>
            <person name="Hellsten U."/>
            <person name="Kawashima T."/>
            <person name="Robinson-Rechavi M."/>
            <person name="Shoguchi E."/>
            <person name="Terry A."/>
            <person name="Yu J.-K."/>
            <person name="Benito-Gutierrez E.L."/>
            <person name="Dubchak I."/>
            <person name="Garcia-Fernandez J."/>
            <person name="Gibson-Brown J.J."/>
            <person name="Grigoriev I.V."/>
            <person name="Horton A.C."/>
            <person name="de Jong P.J."/>
            <person name="Jurka J."/>
            <person name="Kapitonov V.V."/>
            <person name="Kohara Y."/>
            <person name="Kuroki Y."/>
            <person name="Lindquist E."/>
            <person name="Lucas S."/>
            <person name="Osoegawa K."/>
            <person name="Pennacchio L.A."/>
            <person name="Salamov A.A."/>
            <person name="Satou Y."/>
            <person name="Sauka-Spengler T."/>
            <person name="Schmutz J."/>
            <person name="Shin-I T."/>
            <person name="Toyoda A."/>
            <person name="Bronner-Fraser M."/>
            <person name="Fujiyama A."/>
            <person name="Holland L.Z."/>
            <person name="Holland P.W.H."/>
            <person name="Satoh N."/>
            <person name="Rokhsar D.S."/>
        </authorList>
    </citation>
    <scope>NUCLEOTIDE SEQUENCE [LARGE SCALE GENOMIC DNA]</scope>
    <source>
        <strain evidence="4">S238N-H82</strain>
        <tissue evidence="4">Testes</tissue>
    </source>
</reference>
<dbReference type="SUPFAM" id="SSF47459">
    <property type="entry name" value="HLH, helix-loop-helix DNA-binding domain"/>
    <property type="match status" value="1"/>
</dbReference>
<dbReference type="InterPro" id="IPR036638">
    <property type="entry name" value="HLH_DNA-bd_sf"/>
</dbReference>
<keyword evidence="1" id="KW-0175">Coiled coil</keyword>
<dbReference type="PROSITE" id="PS50888">
    <property type="entry name" value="BHLH"/>
    <property type="match status" value="1"/>
</dbReference>
<feature type="region of interest" description="Disordered" evidence="2">
    <location>
        <begin position="1"/>
        <end position="25"/>
    </location>
</feature>
<dbReference type="GO" id="GO:0005634">
    <property type="term" value="C:nucleus"/>
    <property type="evidence" value="ECO:0007669"/>
    <property type="project" value="InterPro"/>
</dbReference>
<dbReference type="Gene3D" id="4.10.280.10">
    <property type="entry name" value="Helix-loop-helix DNA-binding domain"/>
    <property type="match status" value="1"/>
</dbReference>
<dbReference type="Pfam" id="PF15372">
    <property type="entry name" value="DUF4600"/>
    <property type="match status" value="1"/>
</dbReference>
<dbReference type="PANTHER" id="PTHR28671:SF3">
    <property type="entry name" value="COILED-COIL DOMAIN-CONTAINING PROTEIN 169"/>
    <property type="match status" value="1"/>
</dbReference>
<dbReference type="GO" id="GO:0046983">
    <property type="term" value="F:protein dimerization activity"/>
    <property type="evidence" value="ECO:0007669"/>
    <property type="project" value="InterPro"/>
</dbReference>
<feature type="compositionally biased region" description="Basic residues" evidence="2">
    <location>
        <begin position="217"/>
        <end position="228"/>
    </location>
</feature>
<feature type="compositionally biased region" description="Basic and acidic residues" evidence="2">
    <location>
        <begin position="229"/>
        <end position="242"/>
    </location>
</feature>
<evidence type="ECO:0000313" key="4">
    <source>
        <dbReference type="EMBL" id="EEN67489.1"/>
    </source>
</evidence>
<dbReference type="eggNOG" id="KOG3561">
    <property type="taxonomic scope" value="Eukaryota"/>
</dbReference>
<dbReference type="PANTHER" id="PTHR28671">
    <property type="entry name" value="COILED-COIL DOMAIN-CONTAINING PROTEIN 169"/>
    <property type="match status" value="1"/>
</dbReference>
<dbReference type="GO" id="GO:0005667">
    <property type="term" value="C:transcription regulator complex"/>
    <property type="evidence" value="ECO:0007669"/>
    <property type="project" value="InterPro"/>
</dbReference>
<gene>
    <name evidence="4" type="ORF">BRAFLDRAFT_117200</name>
</gene>
<name>C3XXM9_BRAFL</name>
<dbReference type="EMBL" id="GG666471">
    <property type="protein sequence ID" value="EEN67489.1"/>
    <property type="molecule type" value="Genomic_DNA"/>
</dbReference>
<feature type="region of interest" description="Disordered" evidence="2">
    <location>
        <begin position="796"/>
        <end position="822"/>
    </location>
</feature>
<feature type="compositionally biased region" description="Polar residues" evidence="2">
    <location>
        <begin position="796"/>
        <end position="808"/>
    </location>
</feature>
<feature type="compositionally biased region" description="Polar residues" evidence="2">
    <location>
        <begin position="755"/>
        <end position="777"/>
    </location>
</feature>
<proteinExistence type="predicted"/>
<organism>
    <name type="scientific">Branchiostoma floridae</name>
    <name type="common">Florida lancelet</name>
    <name type="synonym">Amphioxus</name>
    <dbReference type="NCBI Taxonomy" id="7739"/>
    <lineage>
        <taxon>Eukaryota</taxon>
        <taxon>Metazoa</taxon>
        <taxon>Chordata</taxon>
        <taxon>Cephalochordata</taxon>
        <taxon>Leptocardii</taxon>
        <taxon>Amphioxiformes</taxon>
        <taxon>Branchiostomatidae</taxon>
        <taxon>Branchiostoma</taxon>
    </lineage>
</organism>
<dbReference type="InterPro" id="IPR011598">
    <property type="entry name" value="bHLH_dom"/>
</dbReference>
<dbReference type="GO" id="GO:0003700">
    <property type="term" value="F:DNA-binding transcription factor activity"/>
    <property type="evidence" value="ECO:0007669"/>
    <property type="project" value="InterPro"/>
</dbReference>
<dbReference type="InParanoid" id="C3XXM9"/>
<dbReference type="SMART" id="SM00353">
    <property type="entry name" value="HLH"/>
    <property type="match status" value="1"/>
</dbReference>
<evidence type="ECO:0000256" key="1">
    <source>
        <dbReference type="SAM" id="Coils"/>
    </source>
</evidence>
<sequence>MADEDRGSDRDSDDQRSDEDFADYDLDRIRAEIQQEKQMKEMLDQSTTELKLTVSELEKRFDGVEDEGNEWKTRYETQEEMNSQLDRQIILLRQKLEESKQNSKDGKNAASVRTFDELSDASLKKLMKQMEKEKQSLEGQLRDYEWRLDQESKAFHKANDERKQYLTEIHQARLAIEDKKRRERVSLDADVVAVTGKIGMSPRDVPNNQRILDPKKGPIKKTAAWHRSRGSEGARAAAEHHRERGKMKRRADTAVGRHARDSEEDANHRDGPVSKSRKGAARRAASAASPADSLAVNGQPSPDSSSTSSKRKIRSLAEKNRRDKLTSFISQLSTLLPLANTPDKKLDKCDVLRLAVNYLKVQKYLINSDDESSKAHWPSWMTEEQLQKLLLENQITGRTVQALVHPEDLHILYEHVPLLQPFHQGQEGEPVSSSSSDGNLSFCVRVVCRNTTNKAGFFSYKFAHFKGHTQPLVDDSDGEGKLLPPLVLVAVVRPYMESVFKEMSSFFSRENEVIILHNLQGVCEFADQRMFKFGALATEIQKGSVYEQVDKEDLKYVSHAHIYDTCQTSTVFRIKRRMHLGYCHSITYVIKDRWTSRPKGFLSFFSVLSEKEGRLRWKKQDKDYRSMMAAKQTLSLPGEMNTNTKEESLSPASSNCPVMSQEAVSSTKLELPADKFGLCPLKIMNLSSEVPVGKKSHFQNNTGCLETVVWPSPETSPAQLAPFDTFSSDSPLSFSKSDSSGGSSPQTPTGTMSTCLTPSHFPSHSSAYTSPDGQNRNATLQTTVADSLLRQLIESQTSPASSMTANSDSTHHNGHMDGGFINGTQEEVACTSSEREMLGSLSAGEHEGQLTSRHPSVAVVHPTQARAMVSSNGPVDLQPLADPLGVFTSPSEDAQPVLQASLTPSSQCPMTEEYRINRQLAKQQRQLSQQVQQYKREMQLVQNQLDLNKCIMKLQKLKGKEQDLTLLTELDQSVKTDIMCCPQGVGDQLGKTEAFPFTAPLDLPLASTTTTTKLP</sequence>
<feature type="region of interest" description="Disordered" evidence="2">
    <location>
        <begin position="198"/>
        <end position="317"/>
    </location>
</feature>
<dbReference type="CDD" id="cd11391">
    <property type="entry name" value="bHLH_PAS"/>
    <property type="match status" value="1"/>
</dbReference>
<feature type="compositionally biased region" description="Basic and acidic residues" evidence="2">
    <location>
        <begin position="258"/>
        <end position="272"/>
    </location>
</feature>
<dbReference type="AlphaFoldDB" id="C3XXM9"/>
<dbReference type="Pfam" id="PF00010">
    <property type="entry name" value="HLH"/>
    <property type="match status" value="1"/>
</dbReference>
<dbReference type="PRINTS" id="PR00785">
    <property type="entry name" value="NCTRNSLOCATR"/>
</dbReference>
<feature type="compositionally biased region" description="Low complexity" evidence="2">
    <location>
        <begin position="282"/>
        <end position="308"/>
    </location>
</feature>
<evidence type="ECO:0000256" key="2">
    <source>
        <dbReference type="SAM" id="MobiDB-lite"/>
    </source>
</evidence>